<dbReference type="GO" id="GO:0006310">
    <property type="term" value="P:DNA recombination"/>
    <property type="evidence" value="ECO:0007669"/>
    <property type="project" value="UniProtKB-KW"/>
</dbReference>
<dbReference type="InterPro" id="IPR011010">
    <property type="entry name" value="DNA_brk_join_enz"/>
</dbReference>
<reference evidence="3" key="1">
    <citation type="journal article" date="2018" name="Genome Biol.">
        <title>SKESA: strategic k-mer extension for scrupulous assemblies.</title>
        <authorList>
            <person name="Souvorov A."/>
            <person name="Agarwala R."/>
            <person name="Lipman D.J."/>
        </authorList>
    </citation>
    <scope>NUCLEOTIDE SEQUENCE</scope>
    <source>
        <strain evidence="3">Salmonella enterica</strain>
    </source>
</reference>
<feature type="domain" description="Tyr recombinase" evidence="2">
    <location>
        <begin position="1"/>
        <end position="184"/>
    </location>
</feature>
<dbReference type="GO" id="GO:0003677">
    <property type="term" value="F:DNA binding"/>
    <property type="evidence" value="ECO:0007669"/>
    <property type="project" value="InterPro"/>
</dbReference>
<gene>
    <name evidence="3" type="ORF">G0E07_21485</name>
</gene>
<dbReference type="PROSITE" id="PS51898">
    <property type="entry name" value="TYR_RECOMBINASE"/>
    <property type="match status" value="1"/>
</dbReference>
<evidence type="ECO:0000256" key="1">
    <source>
        <dbReference type="ARBA" id="ARBA00023172"/>
    </source>
</evidence>
<dbReference type="InterPro" id="IPR013762">
    <property type="entry name" value="Integrase-like_cat_sf"/>
</dbReference>
<evidence type="ECO:0000313" key="3">
    <source>
        <dbReference type="EMBL" id="HAC7018698.1"/>
    </source>
</evidence>
<dbReference type="EMBL" id="DAAMJZ010000071">
    <property type="protein sequence ID" value="HAC7018698.1"/>
    <property type="molecule type" value="Genomic_DNA"/>
</dbReference>
<dbReference type="Gene3D" id="1.10.443.10">
    <property type="entry name" value="Intergrase catalytic core"/>
    <property type="match status" value="1"/>
</dbReference>
<dbReference type="InterPro" id="IPR002104">
    <property type="entry name" value="Integrase_catalytic"/>
</dbReference>
<proteinExistence type="predicted"/>
<sequence>ARDRLRLDVYNKIREAAEQLPAWFPLAMDLALVTGQRREDLSCMKFSHIIDERLYVKQIKTGMKIAIPLSLTLQATGLRLGTVIDRCRLVSRTDFMISAGIRKNSPTGNIHPDGLTKTFVKARKASGVNFSNNPPTFHEIRSLAGRLYKNEHGEVFAQKLLGHTSANTTKLYLDERDDKAYMML</sequence>
<protein>
    <submittedName>
        <fullName evidence="3">Integrase</fullName>
    </submittedName>
</protein>
<comment type="caution">
    <text evidence="3">The sequence shown here is derived from an EMBL/GenBank/DDBJ whole genome shotgun (WGS) entry which is preliminary data.</text>
</comment>
<evidence type="ECO:0000259" key="2">
    <source>
        <dbReference type="PROSITE" id="PS51898"/>
    </source>
</evidence>
<dbReference type="GO" id="GO:0015074">
    <property type="term" value="P:DNA integration"/>
    <property type="evidence" value="ECO:0007669"/>
    <property type="project" value="InterPro"/>
</dbReference>
<dbReference type="SUPFAM" id="SSF56349">
    <property type="entry name" value="DNA breaking-rejoining enzymes"/>
    <property type="match status" value="1"/>
</dbReference>
<name>A0A5H6JPV4_SALET</name>
<keyword evidence="1" id="KW-0233">DNA recombination</keyword>
<accession>A0A5H6JPV4</accession>
<organism evidence="3">
    <name type="scientific">Salmonella enterica subsp. enterica serovar Napoli</name>
    <dbReference type="NCBI Taxonomy" id="1151001"/>
    <lineage>
        <taxon>Bacteria</taxon>
        <taxon>Pseudomonadati</taxon>
        <taxon>Pseudomonadota</taxon>
        <taxon>Gammaproteobacteria</taxon>
        <taxon>Enterobacterales</taxon>
        <taxon>Enterobacteriaceae</taxon>
        <taxon>Salmonella</taxon>
    </lineage>
</organism>
<dbReference type="AlphaFoldDB" id="A0A5H6JPV4"/>
<dbReference type="Pfam" id="PF00589">
    <property type="entry name" value="Phage_integrase"/>
    <property type="match status" value="1"/>
</dbReference>
<reference evidence="3" key="2">
    <citation type="submission" date="2018-07" db="EMBL/GenBank/DDBJ databases">
        <authorList>
            <consortium name="NCBI Pathogen Detection Project"/>
        </authorList>
    </citation>
    <scope>NUCLEOTIDE SEQUENCE</scope>
    <source>
        <strain evidence="3">Salmonella enterica</strain>
    </source>
</reference>
<feature type="non-terminal residue" evidence="3">
    <location>
        <position position="1"/>
    </location>
</feature>